<dbReference type="Gene3D" id="3.20.20.80">
    <property type="entry name" value="Glycosidases"/>
    <property type="match status" value="1"/>
</dbReference>
<evidence type="ECO:0000256" key="2">
    <source>
        <dbReference type="ARBA" id="ARBA00022801"/>
    </source>
</evidence>
<comment type="similarity">
    <text evidence="1 4">Belongs to the glycosyl hydrolase 26 family.</text>
</comment>
<gene>
    <name evidence="6" type="ORF">BSYN_00630</name>
</gene>
<dbReference type="SUPFAM" id="SSF51445">
    <property type="entry name" value="(Trans)glycosidases"/>
    <property type="match status" value="1"/>
</dbReference>
<feature type="active site" description="Nucleophile" evidence="4">
    <location>
        <position position="319"/>
    </location>
</feature>
<evidence type="ECO:0000256" key="3">
    <source>
        <dbReference type="ARBA" id="ARBA00023295"/>
    </source>
</evidence>
<dbReference type="PRINTS" id="PR00739">
    <property type="entry name" value="GLHYDRLASE26"/>
</dbReference>
<name>A0ABN6Z656_9BACE</name>
<sequence length="404" mass="45976">MSIATLYLHMKKAYVLLLMLTLFSVSCIKGNPSDIPTEGETNPPSTIKLSMVDKNATTQTKALYSQLWAIQSKGFMFGHHDDLWYGRKWYNKPEGSDTKDVCGDYPAVFGVDFAEIMDDRCLTSTSQAENAIRKRCILEARSRGEVILACCHLNNPLTDGDAWDNSNNKVVKEILTEGSATNIRFKTWLDRLAIFAAELKDDKGNLIPIIFRPFHEHTQTWSWWGQSCTTKEEFIGLWKFTVNYLRDTKGVHQFIYAISPQMDVPKTKDDFLFRWPGDDYVDFIGMDCYHGLNPSTFTTNLNAISTVSKEKMKPCGVTETGVEGFKDSDYWTKQILTPATGQAVSMIVMWRNKYDPQETGTHYYSVFQGHPSVSNFIKMYNSPISLFSKDLPDMYKMADGITIN</sequence>
<dbReference type="PANTHER" id="PTHR40079:SF4">
    <property type="entry name" value="GH26 DOMAIN-CONTAINING PROTEIN-RELATED"/>
    <property type="match status" value="1"/>
</dbReference>
<organism evidence="6 7">
    <name type="scientific">Bacteroides sedimenti</name>
    <dbReference type="NCBI Taxonomy" id="2136147"/>
    <lineage>
        <taxon>Bacteria</taxon>
        <taxon>Pseudomonadati</taxon>
        <taxon>Bacteroidota</taxon>
        <taxon>Bacteroidia</taxon>
        <taxon>Bacteroidales</taxon>
        <taxon>Bacteroidaceae</taxon>
        <taxon>Bacteroides</taxon>
    </lineage>
</organism>
<dbReference type="Pfam" id="PF02156">
    <property type="entry name" value="Glyco_hydro_26"/>
    <property type="match status" value="1"/>
</dbReference>
<dbReference type="InterPro" id="IPR022790">
    <property type="entry name" value="GH26_dom"/>
</dbReference>
<dbReference type="InterPro" id="IPR017853">
    <property type="entry name" value="GH"/>
</dbReference>
<dbReference type="PANTHER" id="PTHR40079">
    <property type="entry name" value="MANNAN ENDO-1,4-BETA-MANNOSIDASE E-RELATED"/>
    <property type="match status" value="1"/>
</dbReference>
<reference evidence="6 7" key="1">
    <citation type="submission" date="2023-04" db="EMBL/GenBank/DDBJ databases">
        <title>Draft genome sequence of acteroides sedimenti strain YN3PY1.</title>
        <authorList>
            <person name="Yoshida N."/>
        </authorList>
    </citation>
    <scope>NUCLEOTIDE SEQUENCE [LARGE SCALE GENOMIC DNA]</scope>
    <source>
        <strain evidence="6 7">YN3PY1</strain>
    </source>
</reference>
<evidence type="ECO:0000259" key="5">
    <source>
        <dbReference type="PROSITE" id="PS51764"/>
    </source>
</evidence>
<evidence type="ECO:0000313" key="6">
    <source>
        <dbReference type="EMBL" id="BEG97798.1"/>
    </source>
</evidence>
<keyword evidence="7" id="KW-1185">Reference proteome</keyword>
<feature type="active site" description="Proton donor" evidence="4">
    <location>
        <position position="216"/>
    </location>
</feature>
<accession>A0ABN6Z656</accession>
<keyword evidence="3 4" id="KW-0326">Glycosidase</keyword>
<evidence type="ECO:0000256" key="1">
    <source>
        <dbReference type="ARBA" id="ARBA00007754"/>
    </source>
</evidence>
<evidence type="ECO:0000313" key="7">
    <source>
        <dbReference type="Proteomes" id="UP001496674"/>
    </source>
</evidence>
<keyword evidence="2 4" id="KW-0378">Hydrolase</keyword>
<proteinExistence type="inferred from homology"/>
<evidence type="ECO:0000256" key="4">
    <source>
        <dbReference type="PROSITE-ProRule" id="PRU01100"/>
    </source>
</evidence>
<dbReference type="EMBL" id="AP028055">
    <property type="protein sequence ID" value="BEG97798.1"/>
    <property type="molecule type" value="Genomic_DNA"/>
</dbReference>
<dbReference type="InterPro" id="IPR000805">
    <property type="entry name" value="Glyco_hydro_26"/>
</dbReference>
<feature type="domain" description="GH26" evidence="5">
    <location>
        <begin position="58"/>
        <end position="389"/>
    </location>
</feature>
<protein>
    <submittedName>
        <fullName evidence="6">Mannan endo-1,4-beta-mannosidase</fullName>
    </submittedName>
</protein>
<dbReference type="PROSITE" id="PS51764">
    <property type="entry name" value="GH26"/>
    <property type="match status" value="1"/>
</dbReference>
<dbReference type="Proteomes" id="UP001496674">
    <property type="component" value="Chromosome"/>
</dbReference>